<evidence type="ECO:0000313" key="2">
    <source>
        <dbReference type="Proteomes" id="UP001155586"/>
    </source>
</evidence>
<gene>
    <name evidence="1" type="ORF">MD483_21460</name>
</gene>
<name>A0A9X3CIE6_9VIBR</name>
<dbReference type="Proteomes" id="UP001155586">
    <property type="component" value="Unassembled WGS sequence"/>
</dbReference>
<proteinExistence type="predicted"/>
<reference evidence="1" key="1">
    <citation type="submission" date="2022-02" db="EMBL/GenBank/DDBJ databases">
        <title>Vibrio sp. nov., a new bacterium isolated from Bohai sea, China.</title>
        <authorList>
            <person name="Yuan Y."/>
        </authorList>
    </citation>
    <scope>NUCLEOTIDE SEQUENCE</scope>
    <source>
        <strain evidence="1">DBSS07</strain>
    </source>
</reference>
<dbReference type="EMBL" id="JAKRRX010000227">
    <property type="protein sequence ID" value="MCW8336382.1"/>
    <property type="molecule type" value="Genomic_DNA"/>
</dbReference>
<dbReference type="RefSeq" id="WP_265689466.1">
    <property type="nucleotide sequence ID" value="NZ_JAKRRX010000227.1"/>
</dbReference>
<sequence length="83" mass="9375">MMNKVFKHVEVTVVLKGGETLSGIAYEDPSKCGKFWTIFPEENQRDTYSMCQVSEILKVDVNVVYHDAPTQPLEGQNNHDSTV</sequence>
<keyword evidence="2" id="KW-1185">Reference proteome</keyword>
<evidence type="ECO:0000313" key="1">
    <source>
        <dbReference type="EMBL" id="MCW8336382.1"/>
    </source>
</evidence>
<protein>
    <submittedName>
        <fullName evidence="1">Uncharacterized protein</fullName>
    </submittedName>
</protein>
<dbReference type="AlphaFoldDB" id="A0A9X3CIE6"/>
<organism evidence="1 2">
    <name type="scientific">Vibrio paucivorans</name>
    <dbReference type="NCBI Taxonomy" id="2829489"/>
    <lineage>
        <taxon>Bacteria</taxon>
        <taxon>Pseudomonadati</taxon>
        <taxon>Pseudomonadota</taxon>
        <taxon>Gammaproteobacteria</taxon>
        <taxon>Vibrionales</taxon>
        <taxon>Vibrionaceae</taxon>
        <taxon>Vibrio</taxon>
    </lineage>
</organism>
<accession>A0A9X3CIE6</accession>
<comment type="caution">
    <text evidence="1">The sequence shown here is derived from an EMBL/GenBank/DDBJ whole genome shotgun (WGS) entry which is preliminary data.</text>
</comment>